<reference evidence="3 4" key="1">
    <citation type="submission" date="2021-02" db="EMBL/GenBank/DDBJ databases">
        <title>Genome assembly of Pseudopithomyces chartarum.</title>
        <authorList>
            <person name="Jauregui R."/>
            <person name="Singh J."/>
            <person name="Voisey C."/>
        </authorList>
    </citation>
    <scope>NUCLEOTIDE SEQUENCE [LARGE SCALE GENOMIC DNA]</scope>
    <source>
        <strain evidence="3 4">AGR01</strain>
    </source>
</reference>
<dbReference type="InterPro" id="IPR000719">
    <property type="entry name" value="Prot_kinase_dom"/>
</dbReference>
<name>A0AAN6LYJ4_9PLEO</name>
<accession>A0AAN6LYJ4</accession>
<sequence>MSDTNSSEPEHDLESDAPPAYSVLPQSQHEVSETSWVDTSHEFTYNLEALKEDLLSKHGLHWDKDLQKAEAKIPANRSNLIPPFYVQVFEAGAGATGDVWLCLPRSFAVAAMHANDNKSPFTYKELEANLVAVKVSQGYYQVGPALNEAKVLQELSKRIETADTETIPRFALPQAHSTAGFDDKDRTLSPFWLALRAVQPALPLGDIFDLHVTDVGDDIFQILVLHSFCEIMDSLSFLHKFSILHNDVHGYNVLLEPTDELPGVCLIDFGLSKSVPRGSSKDGFKEPDYLQLRDTFKFGCQRAHNLYVPLKDELPGWSEFIELINDDWGDSFEELLKSALPVARTAIRSITSQKRTEVAQRLREFCEQTDRELSVCFGQLGLFSSSADDVVTEGVEPDSQTP</sequence>
<dbReference type="GO" id="GO:0005524">
    <property type="term" value="F:ATP binding"/>
    <property type="evidence" value="ECO:0007669"/>
    <property type="project" value="InterPro"/>
</dbReference>
<organism evidence="3 4">
    <name type="scientific">Pseudopithomyces chartarum</name>
    <dbReference type="NCBI Taxonomy" id="1892770"/>
    <lineage>
        <taxon>Eukaryota</taxon>
        <taxon>Fungi</taxon>
        <taxon>Dikarya</taxon>
        <taxon>Ascomycota</taxon>
        <taxon>Pezizomycotina</taxon>
        <taxon>Dothideomycetes</taxon>
        <taxon>Pleosporomycetidae</taxon>
        <taxon>Pleosporales</taxon>
        <taxon>Massarineae</taxon>
        <taxon>Didymosphaeriaceae</taxon>
        <taxon>Pseudopithomyces</taxon>
    </lineage>
</organism>
<protein>
    <recommendedName>
        <fullName evidence="2">Protein kinase domain-containing protein</fullName>
    </recommendedName>
</protein>
<evidence type="ECO:0000313" key="4">
    <source>
        <dbReference type="Proteomes" id="UP001280581"/>
    </source>
</evidence>
<dbReference type="Proteomes" id="UP001280581">
    <property type="component" value="Unassembled WGS sequence"/>
</dbReference>
<dbReference type="AlphaFoldDB" id="A0AAN6LYJ4"/>
<evidence type="ECO:0000259" key="2">
    <source>
        <dbReference type="PROSITE" id="PS50011"/>
    </source>
</evidence>
<dbReference type="SUPFAM" id="SSF56112">
    <property type="entry name" value="Protein kinase-like (PK-like)"/>
    <property type="match status" value="1"/>
</dbReference>
<comment type="caution">
    <text evidence="3">The sequence shown here is derived from an EMBL/GenBank/DDBJ whole genome shotgun (WGS) entry which is preliminary data.</text>
</comment>
<dbReference type="GO" id="GO:0004672">
    <property type="term" value="F:protein kinase activity"/>
    <property type="evidence" value="ECO:0007669"/>
    <property type="project" value="InterPro"/>
</dbReference>
<dbReference type="InterPro" id="IPR011009">
    <property type="entry name" value="Kinase-like_dom_sf"/>
</dbReference>
<gene>
    <name evidence="3" type="ORF">GRF29_44g963095</name>
</gene>
<evidence type="ECO:0000256" key="1">
    <source>
        <dbReference type="SAM" id="MobiDB-lite"/>
    </source>
</evidence>
<feature type="domain" description="Protein kinase" evidence="2">
    <location>
        <begin position="85"/>
        <end position="402"/>
    </location>
</feature>
<feature type="region of interest" description="Disordered" evidence="1">
    <location>
        <begin position="1"/>
        <end position="28"/>
    </location>
</feature>
<proteinExistence type="predicted"/>
<evidence type="ECO:0000313" key="3">
    <source>
        <dbReference type="EMBL" id="KAK3209882.1"/>
    </source>
</evidence>
<dbReference type="Gene3D" id="1.10.510.10">
    <property type="entry name" value="Transferase(Phosphotransferase) domain 1"/>
    <property type="match status" value="1"/>
</dbReference>
<dbReference type="PROSITE" id="PS50011">
    <property type="entry name" value="PROTEIN_KINASE_DOM"/>
    <property type="match status" value="1"/>
</dbReference>
<keyword evidence="4" id="KW-1185">Reference proteome</keyword>
<dbReference type="EMBL" id="WVTA01000005">
    <property type="protein sequence ID" value="KAK3209882.1"/>
    <property type="molecule type" value="Genomic_DNA"/>
</dbReference>